<keyword evidence="1" id="KW-0472">Membrane</keyword>
<keyword evidence="1" id="KW-0812">Transmembrane</keyword>
<gene>
    <name evidence="2" type="ORF">SAMN04487996_11550</name>
</gene>
<dbReference type="EMBL" id="FNAN01000015">
    <property type="protein sequence ID" value="SDG10089.1"/>
    <property type="molecule type" value="Genomic_DNA"/>
</dbReference>
<accession>A0A1G7RIT1</accession>
<dbReference type="STRING" id="659014.SAMN04487996_11550"/>
<evidence type="ECO:0000256" key="1">
    <source>
        <dbReference type="SAM" id="Phobius"/>
    </source>
</evidence>
<evidence type="ECO:0000313" key="2">
    <source>
        <dbReference type="EMBL" id="SDG10089.1"/>
    </source>
</evidence>
<evidence type="ECO:0000313" key="3">
    <source>
        <dbReference type="Proteomes" id="UP000198748"/>
    </source>
</evidence>
<reference evidence="3" key="1">
    <citation type="submission" date="2016-10" db="EMBL/GenBank/DDBJ databases">
        <authorList>
            <person name="Varghese N."/>
            <person name="Submissions S."/>
        </authorList>
    </citation>
    <scope>NUCLEOTIDE SEQUENCE [LARGE SCALE GENOMIC DNA]</scope>
    <source>
        <strain evidence="3">DSM 25329</strain>
    </source>
</reference>
<dbReference type="RefSeq" id="WP_090155233.1">
    <property type="nucleotide sequence ID" value="NZ_FNAN01000015.1"/>
</dbReference>
<organism evidence="2 3">
    <name type="scientific">Dyadobacter soli</name>
    <dbReference type="NCBI Taxonomy" id="659014"/>
    <lineage>
        <taxon>Bacteria</taxon>
        <taxon>Pseudomonadati</taxon>
        <taxon>Bacteroidota</taxon>
        <taxon>Cytophagia</taxon>
        <taxon>Cytophagales</taxon>
        <taxon>Spirosomataceae</taxon>
        <taxon>Dyadobacter</taxon>
    </lineage>
</organism>
<dbReference type="OrthoDB" id="9881476at2"/>
<protein>
    <submittedName>
        <fullName evidence="2">Uncharacterized protein</fullName>
    </submittedName>
</protein>
<sequence length="128" mass="14520">MAFKSVSAGIACIVVLALATIWMLLRKATMPPSPYKARIIAINKLLYKLRKECITGQVDVAQNTFGDVKQEWRYLDVTLRDPTVYSSDNLQKLDSLVRIMYNKGESKRLLPVVLNEINAVNNKLDKIH</sequence>
<name>A0A1G7RIT1_9BACT</name>
<dbReference type="AlphaFoldDB" id="A0A1G7RIT1"/>
<keyword evidence="3" id="KW-1185">Reference proteome</keyword>
<proteinExistence type="predicted"/>
<keyword evidence="1" id="KW-1133">Transmembrane helix</keyword>
<feature type="transmembrane region" description="Helical" evidence="1">
    <location>
        <begin position="6"/>
        <end position="25"/>
    </location>
</feature>
<dbReference type="Proteomes" id="UP000198748">
    <property type="component" value="Unassembled WGS sequence"/>
</dbReference>